<dbReference type="PANTHER" id="PTHR46825">
    <property type="entry name" value="D-ALANYL-D-ALANINE-CARBOXYPEPTIDASE/ENDOPEPTIDASE AMPH"/>
    <property type="match status" value="1"/>
</dbReference>
<evidence type="ECO:0000313" key="3">
    <source>
        <dbReference type="EMBL" id="KAK3371146.1"/>
    </source>
</evidence>
<dbReference type="AlphaFoldDB" id="A0AAE0K825"/>
<dbReference type="EMBL" id="JAULSN010000005">
    <property type="protein sequence ID" value="KAK3371146.1"/>
    <property type="molecule type" value="Genomic_DNA"/>
</dbReference>
<dbReference type="PANTHER" id="PTHR46825:SF14">
    <property type="entry name" value="BETA-LACTAMASE-RELATED DOMAIN-CONTAINING PROTEIN"/>
    <property type="match status" value="1"/>
</dbReference>
<evidence type="ECO:0000259" key="2">
    <source>
        <dbReference type="Pfam" id="PF00144"/>
    </source>
</evidence>
<dbReference type="InterPro" id="IPR012338">
    <property type="entry name" value="Beta-lactam/transpept-like"/>
</dbReference>
<protein>
    <submittedName>
        <fullName evidence="3">D-aminoacylase</fullName>
    </submittedName>
</protein>
<reference evidence="3" key="2">
    <citation type="submission" date="2023-06" db="EMBL/GenBank/DDBJ databases">
        <authorList>
            <consortium name="Lawrence Berkeley National Laboratory"/>
            <person name="Haridas S."/>
            <person name="Hensen N."/>
            <person name="Bonometti L."/>
            <person name="Westerberg I."/>
            <person name="Brannstrom I.O."/>
            <person name="Guillou S."/>
            <person name="Cros-Aarteil S."/>
            <person name="Calhoun S."/>
            <person name="Kuo A."/>
            <person name="Mondo S."/>
            <person name="Pangilinan J."/>
            <person name="Riley R."/>
            <person name="Labutti K."/>
            <person name="Andreopoulos B."/>
            <person name="Lipzen A."/>
            <person name="Chen C."/>
            <person name="Yanf M."/>
            <person name="Daum C."/>
            <person name="Ng V."/>
            <person name="Clum A."/>
            <person name="Steindorff A."/>
            <person name="Ohm R."/>
            <person name="Martin F."/>
            <person name="Silar P."/>
            <person name="Natvig D."/>
            <person name="Lalanne C."/>
            <person name="Gautier V."/>
            <person name="Ament-Velasquez S.L."/>
            <person name="Kruys A."/>
            <person name="Hutchinson M.I."/>
            <person name="Powell A.J."/>
            <person name="Barry K."/>
            <person name="Miller A.N."/>
            <person name="Grigoriev I.V."/>
            <person name="Debuchy R."/>
            <person name="Gladieux P."/>
            <person name="Thoren M.H."/>
            <person name="Johannesson H."/>
        </authorList>
    </citation>
    <scope>NUCLEOTIDE SEQUENCE</scope>
    <source>
        <strain evidence="3">CBS 958.72</strain>
    </source>
</reference>
<evidence type="ECO:0000256" key="1">
    <source>
        <dbReference type="ARBA" id="ARBA00038215"/>
    </source>
</evidence>
<dbReference type="InterPro" id="IPR050491">
    <property type="entry name" value="AmpC-like"/>
</dbReference>
<dbReference type="SUPFAM" id="SSF56601">
    <property type="entry name" value="beta-lactamase/transpeptidase-like"/>
    <property type="match status" value="1"/>
</dbReference>
<accession>A0AAE0K825</accession>
<name>A0AAE0K825_9PEZI</name>
<comment type="similarity">
    <text evidence="1">Belongs to the peptidase S12 family.</text>
</comment>
<organism evidence="3 4">
    <name type="scientific">Lasiosphaeria ovina</name>
    <dbReference type="NCBI Taxonomy" id="92902"/>
    <lineage>
        <taxon>Eukaryota</taxon>
        <taxon>Fungi</taxon>
        <taxon>Dikarya</taxon>
        <taxon>Ascomycota</taxon>
        <taxon>Pezizomycotina</taxon>
        <taxon>Sordariomycetes</taxon>
        <taxon>Sordariomycetidae</taxon>
        <taxon>Sordariales</taxon>
        <taxon>Lasiosphaeriaceae</taxon>
        <taxon>Lasiosphaeria</taxon>
    </lineage>
</organism>
<feature type="domain" description="Beta-lactamase-related" evidence="2">
    <location>
        <begin position="49"/>
        <end position="283"/>
    </location>
</feature>
<sequence>MTITRQLEALGPTIEEICAISGLPGVSIGVSHYGSAIHTSSHGASRPAALGMLVDEGKLAWTTPIKIILPDFQPADRADALWAQAANNILVGADQAMAIAAQLRAVTPFHGAFRYNNWGYEVAGRLVEAVSSQTYAAFLAERIFGPLGMARTSNDVADTAGRDGNVARGYMCLDDGTPCAAPRPRFAQGTAMNAGERDPEQPAVSARRPACAIRARLGWAQLPWRLGATTRNPAATVPVVGDAARLRLALYHGGMVVGFSSAVYVFPETETAVVVLTTGVGLNDGPAWIGHLLMQTVFDDVIKHGYVALARALVVTGWAQLGAYVGRYYAEARTFFIDVSVKGDGELWMNFQGNEDEDYRIKHHVGDDFSWHMPRNERGRRGRYPVEYMEFWKIRLDYGGGDTARRIFWVIEPDLPGEGMELTKEPVVGQTEL</sequence>
<dbReference type="Gene3D" id="3.40.710.10">
    <property type="entry name" value="DD-peptidase/beta-lactamase superfamily"/>
    <property type="match status" value="1"/>
</dbReference>
<reference evidence="3" key="1">
    <citation type="journal article" date="2023" name="Mol. Phylogenet. Evol.">
        <title>Genome-scale phylogeny and comparative genomics of the fungal order Sordariales.</title>
        <authorList>
            <person name="Hensen N."/>
            <person name="Bonometti L."/>
            <person name="Westerberg I."/>
            <person name="Brannstrom I.O."/>
            <person name="Guillou S."/>
            <person name="Cros-Aarteil S."/>
            <person name="Calhoun S."/>
            <person name="Haridas S."/>
            <person name="Kuo A."/>
            <person name="Mondo S."/>
            <person name="Pangilinan J."/>
            <person name="Riley R."/>
            <person name="LaButti K."/>
            <person name="Andreopoulos B."/>
            <person name="Lipzen A."/>
            <person name="Chen C."/>
            <person name="Yan M."/>
            <person name="Daum C."/>
            <person name="Ng V."/>
            <person name="Clum A."/>
            <person name="Steindorff A."/>
            <person name="Ohm R.A."/>
            <person name="Martin F."/>
            <person name="Silar P."/>
            <person name="Natvig D.O."/>
            <person name="Lalanne C."/>
            <person name="Gautier V."/>
            <person name="Ament-Velasquez S.L."/>
            <person name="Kruys A."/>
            <person name="Hutchinson M.I."/>
            <person name="Powell A.J."/>
            <person name="Barry K."/>
            <person name="Miller A.N."/>
            <person name="Grigoriev I.V."/>
            <person name="Debuchy R."/>
            <person name="Gladieux P."/>
            <person name="Hiltunen Thoren M."/>
            <person name="Johannesson H."/>
        </authorList>
    </citation>
    <scope>NUCLEOTIDE SEQUENCE</scope>
    <source>
        <strain evidence="3">CBS 958.72</strain>
    </source>
</reference>
<gene>
    <name evidence="3" type="ORF">B0T24DRAFT_680266</name>
</gene>
<dbReference type="Pfam" id="PF00144">
    <property type="entry name" value="Beta-lactamase"/>
    <property type="match status" value="1"/>
</dbReference>
<keyword evidence="4" id="KW-1185">Reference proteome</keyword>
<comment type="caution">
    <text evidence="3">The sequence shown here is derived from an EMBL/GenBank/DDBJ whole genome shotgun (WGS) entry which is preliminary data.</text>
</comment>
<dbReference type="InterPro" id="IPR001466">
    <property type="entry name" value="Beta-lactam-related"/>
</dbReference>
<proteinExistence type="inferred from homology"/>
<dbReference type="Proteomes" id="UP001287356">
    <property type="component" value="Unassembled WGS sequence"/>
</dbReference>
<evidence type="ECO:0000313" key="4">
    <source>
        <dbReference type="Proteomes" id="UP001287356"/>
    </source>
</evidence>